<dbReference type="InterPro" id="IPR016167">
    <property type="entry name" value="FAD-bd_PCMH_sub1"/>
</dbReference>
<dbReference type="InterPro" id="IPR012951">
    <property type="entry name" value="BBE"/>
</dbReference>
<dbReference type="SUPFAM" id="SSF56176">
    <property type="entry name" value="FAD-binding/transporter-associated domain-like"/>
    <property type="match status" value="1"/>
</dbReference>
<dbReference type="InterPro" id="IPR036318">
    <property type="entry name" value="FAD-bd_PCMH-like_sf"/>
</dbReference>
<proteinExistence type="inferred from homology"/>
<gene>
    <name evidence="7" type="ORF">ATH50_0918</name>
</gene>
<dbReference type="InterPro" id="IPR050416">
    <property type="entry name" value="FAD-linked_Oxidoreductase"/>
</dbReference>
<evidence type="ECO:0000256" key="2">
    <source>
        <dbReference type="ARBA" id="ARBA00005466"/>
    </source>
</evidence>
<keyword evidence="3" id="KW-0285">Flavoprotein</keyword>
<dbReference type="Gene3D" id="3.30.465.10">
    <property type="match status" value="1"/>
</dbReference>
<dbReference type="Proteomes" id="UP000277326">
    <property type="component" value="Unassembled WGS sequence"/>
</dbReference>
<dbReference type="GO" id="GO:0071949">
    <property type="term" value="F:FAD binding"/>
    <property type="evidence" value="ECO:0007669"/>
    <property type="project" value="InterPro"/>
</dbReference>
<protein>
    <submittedName>
        <fullName evidence="7">FAD/FMN-containing dehydrogenase</fullName>
    </submittedName>
</protein>
<keyword evidence="4" id="KW-0274">FAD</keyword>
<dbReference type="InterPro" id="IPR006094">
    <property type="entry name" value="Oxid_FAD_bind_N"/>
</dbReference>
<evidence type="ECO:0000256" key="4">
    <source>
        <dbReference type="ARBA" id="ARBA00022827"/>
    </source>
</evidence>
<evidence type="ECO:0000256" key="3">
    <source>
        <dbReference type="ARBA" id="ARBA00022630"/>
    </source>
</evidence>
<comment type="similarity">
    <text evidence="2">Belongs to the oxygen-dependent FAD-linked oxidoreductase family.</text>
</comment>
<reference evidence="7 8" key="1">
    <citation type="journal article" date="2015" name="Stand. Genomic Sci.">
        <title>Genomic Encyclopedia of Bacterial and Archaeal Type Strains, Phase III: the genomes of soil and plant-associated and newly described type strains.</title>
        <authorList>
            <person name="Whitman W.B."/>
            <person name="Woyke T."/>
            <person name="Klenk H.P."/>
            <person name="Zhou Y."/>
            <person name="Lilburn T.G."/>
            <person name="Beck B.J."/>
            <person name="De Vos P."/>
            <person name="Vandamme P."/>
            <person name="Eisen J.A."/>
            <person name="Garrity G."/>
            <person name="Hugenholtz P."/>
            <person name="Kyrpides N.C."/>
        </authorList>
    </citation>
    <scope>NUCLEOTIDE SEQUENCE [LARGE SCALE GENOMIC DNA]</scope>
    <source>
        <strain evidence="7 8">CGMCC 1.10124</strain>
    </source>
</reference>
<keyword evidence="5" id="KW-0560">Oxidoreductase</keyword>
<evidence type="ECO:0000313" key="8">
    <source>
        <dbReference type="Proteomes" id="UP000277326"/>
    </source>
</evidence>
<dbReference type="Gene3D" id="3.30.43.10">
    <property type="entry name" value="Uridine Diphospho-n-acetylenolpyruvylglucosamine Reductase, domain 2"/>
    <property type="match status" value="1"/>
</dbReference>
<sequence>MSSGIISTDDEAIADFAGTLRGTLLRPDDEGYDEARTVWNATIDKRPALVVRCAGVADVIDAVAFAKEQDVPISVKDGGHNIAGRAVEDDALMIDLSPMNSIRVDPDAKTARVEPGVVLSELDHETQAFGLATPVGYNSTTGIAGLTLGGGWGWLSRKFGLTVDNLVSADVVTAEGELVHASETENEDLFWGLRGGGGNFGIVTSFEFELHEVGPTVLSGPIVHPFEDAAAVLSAYREFTAEAPNDATVWFVIRHAPPLPFIPEEWHGRKVLILAAFYVGEMSEGEQVLQPLRDIGEPIADAVGPHPYAGWQGAFDGLAPAGNRNYWKSHNFVEMTDGMIDTFVEYGETIPTEHTEIACAQLGGAINDRPVDATAYPHRDAEFTMVLHTQWEDAERDEECIAWAREVHEAMTPHATGGVYANFVPEEVGDQQAAYRENYDRLVEIKDTWDPENLFRLNHNVEPTSPTDTT</sequence>
<dbReference type="Gene3D" id="3.40.462.20">
    <property type="match status" value="1"/>
</dbReference>
<name>A0A3M0E6D6_9EURY</name>
<evidence type="ECO:0000259" key="6">
    <source>
        <dbReference type="PROSITE" id="PS51387"/>
    </source>
</evidence>
<dbReference type="AlphaFoldDB" id="A0A3M0E6D6"/>
<accession>A0A3M0E6D6</accession>
<dbReference type="Pfam" id="PF08031">
    <property type="entry name" value="BBE"/>
    <property type="match status" value="1"/>
</dbReference>
<dbReference type="GO" id="GO:0016491">
    <property type="term" value="F:oxidoreductase activity"/>
    <property type="evidence" value="ECO:0007669"/>
    <property type="project" value="UniProtKB-KW"/>
</dbReference>
<dbReference type="PROSITE" id="PS51387">
    <property type="entry name" value="FAD_PCMH"/>
    <property type="match status" value="1"/>
</dbReference>
<dbReference type="InterPro" id="IPR016169">
    <property type="entry name" value="FAD-bd_PCMH_sub2"/>
</dbReference>
<dbReference type="InterPro" id="IPR016166">
    <property type="entry name" value="FAD-bd_PCMH"/>
</dbReference>
<dbReference type="PANTHER" id="PTHR42973">
    <property type="entry name" value="BINDING OXIDOREDUCTASE, PUTATIVE (AFU_ORTHOLOGUE AFUA_1G17690)-RELATED"/>
    <property type="match status" value="1"/>
</dbReference>
<dbReference type="Pfam" id="PF01565">
    <property type="entry name" value="FAD_binding_4"/>
    <property type="match status" value="1"/>
</dbReference>
<feature type="domain" description="FAD-binding PCMH-type" evidence="6">
    <location>
        <begin position="43"/>
        <end position="213"/>
    </location>
</feature>
<comment type="caution">
    <text evidence="7">The sequence shown here is derived from an EMBL/GenBank/DDBJ whole genome shotgun (WGS) entry which is preliminary data.</text>
</comment>
<dbReference type="PANTHER" id="PTHR42973:SF39">
    <property type="entry name" value="FAD-BINDING PCMH-TYPE DOMAIN-CONTAINING PROTEIN"/>
    <property type="match status" value="1"/>
</dbReference>
<dbReference type="EMBL" id="REFS01000002">
    <property type="protein sequence ID" value="RMB23693.1"/>
    <property type="molecule type" value="Genomic_DNA"/>
</dbReference>
<comment type="cofactor">
    <cofactor evidence="1">
        <name>FAD</name>
        <dbReference type="ChEBI" id="CHEBI:57692"/>
    </cofactor>
</comment>
<evidence type="ECO:0000256" key="5">
    <source>
        <dbReference type="ARBA" id="ARBA00023002"/>
    </source>
</evidence>
<evidence type="ECO:0000313" key="7">
    <source>
        <dbReference type="EMBL" id="RMB23693.1"/>
    </source>
</evidence>
<evidence type="ECO:0000256" key="1">
    <source>
        <dbReference type="ARBA" id="ARBA00001974"/>
    </source>
</evidence>
<organism evidence="7 8">
    <name type="scientific">Haloplanus aerogenes</name>
    <dbReference type="NCBI Taxonomy" id="660522"/>
    <lineage>
        <taxon>Archaea</taxon>
        <taxon>Methanobacteriati</taxon>
        <taxon>Methanobacteriota</taxon>
        <taxon>Stenosarchaea group</taxon>
        <taxon>Halobacteria</taxon>
        <taxon>Halobacteriales</taxon>
        <taxon>Haloferacaceae</taxon>
        <taxon>Haloplanus</taxon>
    </lineage>
</organism>